<dbReference type="GO" id="GO:0008474">
    <property type="term" value="F:palmitoyl-(protein) hydrolase activity"/>
    <property type="evidence" value="ECO:0007669"/>
    <property type="project" value="TreeGrafter"/>
</dbReference>
<gene>
    <name evidence="4" type="ORF">OVA965_LOCUS20920</name>
    <name evidence="5" type="ORF">TMI583_LOCUS21441</name>
</gene>
<dbReference type="EMBL" id="CAJNOK010011282">
    <property type="protein sequence ID" value="CAF1136624.1"/>
    <property type="molecule type" value="Genomic_DNA"/>
</dbReference>
<dbReference type="EMBL" id="CAJOBA010024355">
    <property type="protein sequence ID" value="CAF3926338.1"/>
    <property type="molecule type" value="Genomic_DNA"/>
</dbReference>
<protein>
    <recommendedName>
        <fullName evidence="1">Protein ABHD13</fullName>
    </recommendedName>
    <alternativeName>
        <fullName evidence="2">Alpha/beta hydrolase domain-containing protein 13</fullName>
    </alternativeName>
</protein>
<accession>A0A8S2M6G0</accession>
<dbReference type="SUPFAM" id="SSF53474">
    <property type="entry name" value="alpha/beta-Hydrolases"/>
    <property type="match status" value="1"/>
</dbReference>
<evidence type="ECO:0000256" key="1">
    <source>
        <dbReference type="ARBA" id="ARBA00040125"/>
    </source>
</evidence>
<dbReference type="GO" id="GO:0016020">
    <property type="term" value="C:membrane"/>
    <property type="evidence" value="ECO:0007669"/>
    <property type="project" value="TreeGrafter"/>
</dbReference>
<feature type="domain" description="AB hydrolase-1" evidence="3">
    <location>
        <begin position="103"/>
        <end position="199"/>
    </location>
</feature>
<organism evidence="5 6">
    <name type="scientific">Didymodactylos carnosus</name>
    <dbReference type="NCBI Taxonomy" id="1234261"/>
    <lineage>
        <taxon>Eukaryota</taxon>
        <taxon>Metazoa</taxon>
        <taxon>Spiralia</taxon>
        <taxon>Gnathifera</taxon>
        <taxon>Rotifera</taxon>
        <taxon>Eurotatoria</taxon>
        <taxon>Bdelloidea</taxon>
        <taxon>Philodinida</taxon>
        <taxon>Philodinidae</taxon>
        <taxon>Didymodactylos</taxon>
    </lineage>
</organism>
<dbReference type="InterPro" id="IPR029058">
    <property type="entry name" value="AB_hydrolase_fold"/>
</dbReference>
<name>A0A8S2M6G0_9BILA</name>
<dbReference type="PANTHER" id="PTHR12277:SF81">
    <property type="entry name" value="PROTEIN ABHD13"/>
    <property type="match status" value="1"/>
</dbReference>
<proteinExistence type="predicted"/>
<dbReference type="PANTHER" id="PTHR12277">
    <property type="entry name" value="ALPHA/BETA HYDROLASE DOMAIN-CONTAINING PROTEIN"/>
    <property type="match status" value="1"/>
</dbReference>
<dbReference type="AlphaFoldDB" id="A0A8S2M6G0"/>
<evidence type="ECO:0000313" key="6">
    <source>
        <dbReference type="Proteomes" id="UP000682733"/>
    </source>
</evidence>
<evidence type="ECO:0000256" key="2">
    <source>
        <dbReference type="ARBA" id="ARBA00042701"/>
    </source>
</evidence>
<comment type="caution">
    <text evidence="5">The sequence shown here is derived from an EMBL/GenBank/DDBJ whole genome shotgun (WGS) entry which is preliminary data.</text>
</comment>
<dbReference type="Proteomes" id="UP000682733">
    <property type="component" value="Unassembled WGS sequence"/>
</dbReference>
<evidence type="ECO:0000313" key="4">
    <source>
        <dbReference type="EMBL" id="CAF1136624.1"/>
    </source>
</evidence>
<evidence type="ECO:0000313" key="5">
    <source>
        <dbReference type="EMBL" id="CAF3926338.1"/>
    </source>
</evidence>
<sequence length="336" mass="38568">MLFSPRRCLRPISGRIHNLILSSFLSSTIANKFLKEFWITCSLYGFQDSLLFQPNEPDTSRTVVMSPDSMGLPSETVTIETPDNEKLHGYLIKQQHRYSEKDTMIFFHGNAGNIGHRLQNAQILYRSCDINILLFDYRGYGKSTSTPSEMGLYTDAQAVYDFVRKREDLNQEKIFLFGRSLGGAVAFHLASELGQMNSVPPLSCVMVENTFTSIPEMAKRLFQVFVLDYVPNWCYKNVFSSLSKIRHIKVPVLFLSGGQDELVPTIMMQKLFEECKSQKKYFHNFPDGMHNTTWLASDYSQIIRKFLIDCNNERSRHSSSSDHKGIDIQSFLQQDS</sequence>
<evidence type="ECO:0000259" key="3">
    <source>
        <dbReference type="Pfam" id="PF00561"/>
    </source>
</evidence>
<reference evidence="5" key="1">
    <citation type="submission" date="2021-02" db="EMBL/GenBank/DDBJ databases">
        <authorList>
            <person name="Nowell W R."/>
        </authorList>
    </citation>
    <scope>NUCLEOTIDE SEQUENCE</scope>
</reference>
<dbReference type="Gene3D" id="3.40.50.1820">
    <property type="entry name" value="alpha/beta hydrolase"/>
    <property type="match status" value="1"/>
</dbReference>
<dbReference type="Proteomes" id="UP000677228">
    <property type="component" value="Unassembled WGS sequence"/>
</dbReference>
<dbReference type="Pfam" id="PF00561">
    <property type="entry name" value="Abhydrolase_1"/>
    <property type="match status" value="1"/>
</dbReference>
<dbReference type="InterPro" id="IPR000073">
    <property type="entry name" value="AB_hydrolase_1"/>
</dbReference>